<evidence type="ECO:0000313" key="3">
    <source>
        <dbReference type="Proteomes" id="UP000009234"/>
    </source>
</evidence>
<dbReference type="STRING" id="696281.Desru_0665"/>
<name>F6DTD3_DESRL</name>
<protein>
    <submittedName>
        <fullName evidence="2">Uncharacterized protein</fullName>
    </submittedName>
</protein>
<dbReference type="AlphaFoldDB" id="F6DTD3"/>
<evidence type="ECO:0000313" key="2">
    <source>
        <dbReference type="EMBL" id="AEG58950.1"/>
    </source>
</evidence>
<reference evidence="2 3" key="2">
    <citation type="journal article" date="2012" name="Stand. Genomic Sci.">
        <title>Complete genome sequence of the sulfate-reducing firmicute Desulfotomaculum ruminis type strain (DL(T)).</title>
        <authorList>
            <person name="Spring S."/>
            <person name="Visser M."/>
            <person name="Lu M."/>
            <person name="Copeland A."/>
            <person name="Lapidus A."/>
            <person name="Lucas S."/>
            <person name="Cheng J.F."/>
            <person name="Han C."/>
            <person name="Tapia R."/>
            <person name="Goodwin L.A."/>
            <person name="Pitluck S."/>
            <person name="Ivanova N."/>
            <person name="Land M."/>
            <person name="Hauser L."/>
            <person name="Larimer F."/>
            <person name="Rohde M."/>
            <person name="Goker M."/>
            <person name="Detter J.C."/>
            <person name="Kyrpides N.C."/>
            <person name="Woyke T."/>
            <person name="Schaap P.J."/>
            <person name="Plugge C.M."/>
            <person name="Muyzer G."/>
            <person name="Kuever J."/>
            <person name="Pereira I.A."/>
            <person name="Parshina S.N."/>
            <person name="Bernier-Latmani R."/>
            <person name="Stams A.J."/>
            <person name="Klenk H.P."/>
        </authorList>
    </citation>
    <scope>NUCLEOTIDE SEQUENCE [LARGE SCALE GENOMIC DNA]</scope>
    <source>
        <strain evidence="3">ATCC 23193 / DSM 2154 / NCIB 8452 / DL</strain>
    </source>
</reference>
<proteinExistence type="predicted"/>
<sequence>MKEVLKNQKGVLWVTLSYLLLPFGILALAIQMDFARPLWVEAQLQTAADAGALAGALTAEAFPEKEVEVQYDASGNIIGINERIVGWKTDITDPEKAYHAAKEAVQWNTQWLSSREGGFTMQEAFNPDEDLSGEKLTNDSYLVNLKAHVATLLMGKIQKAYGQVETDQITVKVTGVGQAFPVVEP</sequence>
<organism evidence="2 3">
    <name type="scientific">Desulforamulus ruminis (strain ATCC 23193 / DSM 2154 / NCIMB 8452 / DL)</name>
    <name type="common">Desulfotomaculum ruminis</name>
    <dbReference type="NCBI Taxonomy" id="696281"/>
    <lineage>
        <taxon>Bacteria</taxon>
        <taxon>Bacillati</taxon>
        <taxon>Bacillota</taxon>
        <taxon>Clostridia</taxon>
        <taxon>Eubacteriales</taxon>
        <taxon>Peptococcaceae</taxon>
        <taxon>Desulforamulus</taxon>
    </lineage>
</organism>
<dbReference type="HOGENOM" id="CLU_1459102_0_0_9"/>
<keyword evidence="1" id="KW-1133">Transmembrane helix</keyword>
<reference evidence="3" key="1">
    <citation type="submission" date="2011-05" db="EMBL/GenBank/DDBJ databases">
        <title>Complete sequence of Desulfotomaculum ruminis DSM 2154.</title>
        <authorList>
            <person name="Lucas S."/>
            <person name="Copeland A."/>
            <person name="Lapidus A."/>
            <person name="Cheng J.-F."/>
            <person name="Goodwin L."/>
            <person name="Pitluck S."/>
            <person name="Lu M."/>
            <person name="Detter J.C."/>
            <person name="Han C."/>
            <person name="Tapia R."/>
            <person name="Land M."/>
            <person name="Hauser L."/>
            <person name="Kyrpides N."/>
            <person name="Ivanova N."/>
            <person name="Mikhailova N."/>
            <person name="Pagani I."/>
            <person name="Stams A.J.M."/>
            <person name="Plugge C.M."/>
            <person name="Muyzer G."/>
            <person name="Kuever J."/>
            <person name="Parshina S.N."/>
            <person name="Ivanova A.E."/>
            <person name="Nazina T.N."/>
            <person name="Brambilla E."/>
            <person name="Spring S."/>
            <person name="Klenk H.-P."/>
            <person name="Woyke T."/>
        </authorList>
    </citation>
    <scope>NUCLEOTIDE SEQUENCE [LARGE SCALE GENOMIC DNA]</scope>
    <source>
        <strain evidence="3">ATCC 23193 / DSM 2154 / NCIB 8452 / DL</strain>
    </source>
</reference>
<dbReference type="KEGG" id="dru:Desru_0665"/>
<keyword evidence="1" id="KW-0812">Transmembrane</keyword>
<gene>
    <name evidence="2" type="ordered locus">Desru_0665</name>
</gene>
<accession>F6DTD3</accession>
<dbReference type="RefSeq" id="WP_013840724.1">
    <property type="nucleotide sequence ID" value="NC_015589.1"/>
</dbReference>
<keyword evidence="1" id="KW-0472">Membrane</keyword>
<evidence type="ECO:0000256" key="1">
    <source>
        <dbReference type="SAM" id="Phobius"/>
    </source>
</evidence>
<dbReference type="Proteomes" id="UP000009234">
    <property type="component" value="Chromosome"/>
</dbReference>
<keyword evidence="3" id="KW-1185">Reference proteome</keyword>
<dbReference type="EMBL" id="CP002780">
    <property type="protein sequence ID" value="AEG58950.1"/>
    <property type="molecule type" value="Genomic_DNA"/>
</dbReference>
<feature type="transmembrane region" description="Helical" evidence="1">
    <location>
        <begin position="12"/>
        <end position="30"/>
    </location>
</feature>